<evidence type="ECO:0000313" key="3">
    <source>
        <dbReference type="Proteomes" id="UP000001524"/>
    </source>
</evidence>
<protein>
    <submittedName>
        <fullName evidence="2">Gp52</fullName>
    </submittedName>
</protein>
<feature type="transmembrane region" description="Helical" evidence="1">
    <location>
        <begin position="7"/>
        <end position="28"/>
    </location>
</feature>
<dbReference type="RefSeq" id="YP_002333613.1">
    <property type="nucleotide sequence ID" value="NC_011645.1"/>
</dbReference>
<keyword evidence="1" id="KW-0472">Membrane</keyword>
<organism evidence="2 3">
    <name type="scientific">Bacillus phage TP21-L</name>
    <dbReference type="NCBI Taxonomy" id="565140"/>
    <lineage>
        <taxon>Viruses</taxon>
        <taxon>Duplodnaviria</taxon>
        <taxon>Heunggongvirae</taxon>
        <taxon>Uroviricota</taxon>
        <taxon>Caudoviricetes</taxon>
        <taxon>Lwoffvirus</taxon>
        <taxon>Lwoffvirus TP21</taxon>
    </lineage>
</organism>
<sequence>MVTIYRFLFIVGTLLMVGGGTIVLSFPLRVISWALGASVL</sequence>
<keyword evidence="1" id="KW-1133">Transmembrane helix</keyword>
<proteinExistence type="predicted"/>
<evidence type="ECO:0000313" key="2">
    <source>
        <dbReference type="EMBL" id="ACJ70578.1"/>
    </source>
</evidence>
<name>B8R861_9CAUD</name>
<dbReference type="Proteomes" id="UP000001524">
    <property type="component" value="Segment"/>
</dbReference>
<reference evidence="2 3" key="1">
    <citation type="journal article" date="1997" name="J. Bacteriol.">
        <title>Three Bacillus cereus bacteriophage endolysins are unrelated but reveal high homology to cell wall hydrolases from different bacilli.</title>
        <authorList>
            <person name="Loessner M.J."/>
            <person name="Maier S.K."/>
            <person name="Daubek-Puza H."/>
            <person name="Wendlinger G."/>
            <person name="Scherer S."/>
        </authorList>
    </citation>
    <scope>NUCLEOTIDE SEQUENCE</scope>
</reference>
<keyword evidence="3" id="KW-1185">Reference proteome</keyword>
<reference evidence="2 3" key="2">
    <citation type="journal article" date="2010" name="Viruses">
        <title>Complete Nucleotide Sequence and Molecular Characterization of Bacillus Phage TP21 and its Relatedness to Other Phages with the Same Name.</title>
        <authorList>
            <person name="Klumpp J."/>
            <person name="Calendar R."/>
            <person name="Loessner M.J."/>
        </authorList>
    </citation>
    <scope>NUCLEOTIDE SEQUENCE [LARGE SCALE GENOMIC DNA]</scope>
</reference>
<evidence type="ECO:0000256" key="1">
    <source>
        <dbReference type="SAM" id="Phobius"/>
    </source>
</evidence>
<dbReference type="GeneID" id="7070019"/>
<keyword evidence="1" id="KW-0812">Transmembrane</keyword>
<dbReference type="EMBL" id="EU887664">
    <property type="protein sequence ID" value="ACJ70578.1"/>
    <property type="molecule type" value="Genomic_DNA"/>
</dbReference>
<accession>B8R861</accession>
<dbReference type="KEGG" id="vg:7070019"/>